<name>A0ABY7GFW3_9GAMM</name>
<accession>A0ABY7GFW3</accession>
<gene>
    <name evidence="1" type="ORF">NM686_017445</name>
</gene>
<organism evidence="1 2">
    <name type="scientific">Methylomonas rapida</name>
    <dbReference type="NCBI Taxonomy" id="2963939"/>
    <lineage>
        <taxon>Bacteria</taxon>
        <taxon>Pseudomonadati</taxon>
        <taxon>Pseudomonadota</taxon>
        <taxon>Gammaproteobacteria</taxon>
        <taxon>Methylococcales</taxon>
        <taxon>Methylococcaceae</taxon>
        <taxon>Methylomonas</taxon>
    </lineage>
</organism>
<dbReference type="RefSeq" id="WP_255189126.1">
    <property type="nucleotide sequence ID" value="NZ_CP113517.1"/>
</dbReference>
<keyword evidence="2" id="KW-1185">Reference proteome</keyword>
<reference evidence="1" key="1">
    <citation type="submission" date="2022-11" db="EMBL/GenBank/DDBJ databases">
        <title>Methylomonas rapida sp. nov., Carotenoid-Producing Obligate Methanotrophs with High Growth Characteristics and Biotechnological Potential.</title>
        <authorList>
            <person name="Tikhonova E.N."/>
            <person name="Suleimanov R.Z."/>
            <person name="Miroshnikov K."/>
            <person name="Oshkin I.Y."/>
            <person name="Belova S.E."/>
            <person name="Danilova O.V."/>
            <person name="Ashikhmin A."/>
            <person name="Konopkin A."/>
            <person name="But S.Y."/>
            <person name="Khmelenina V.N."/>
            <person name="Kuznetsov N."/>
            <person name="Pimenov N.V."/>
            <person name="Dedysh S.N."/>
        </authorList>
    </citation>
    <scope>NUCLEOTIDE SEQUENCE</scope>
    <source>
        <strain evidence="1">MP1</strain>
    </source>
</reference>
<protein>
    <recommendedName>
        <fullName evidence="3">DUF2383 domain-containing protein</fullName>
    </recommendedName>
</protein>
<dbReference type="Proteomes" id="UP001162780">
    <property type="component" value="Chromosome"/>
</dbReference>
<evidence type="ECO:0008006" key="3">
    <source>
        <dbReference type="Google" id="ProtNLM"/>
    </source>
</evidence>
<proteinExistence type="predicted"/>
<sequence length="134" mass="15109">MRSTKKRFKLLLAVVERQAADLRGFAQGIALLEDVESLANRALCACESLRLRVAELPKQAFVQQILQEDALLRLDELVDQDVVSELERRFAGSLRGVDSRELGDLLRQLLDKVEQHVARMSESIQQLVALLNAE</sequence>
<evidence type="ECO:0000313" key="2">
    <source>
        <dbReference type="Proteomes" id="UP001162780"/>
    </source>
</evidence>
<dbReference type="EMBL" id="CP113517">
    <property type="protein sequence ID" value="WAR44139.1"/>
    <property type="molecule type" value="Genomic_DNA"/>
</dbReference>
<evidence type="ECO:0000313" key="1">
    <source>
        <dbReference type="EMBL" id="WAR44139.1"/>
    </source>
</evidence>